<reference evidence="5 6" key="2">
    <citation type="submission" date="2020-08" db="EMBL/GenBank/DDBJ databases">
        <authorList>
            <person name="Ueki A."/>
            <person name="Tonouchi A."/>
        </authorList>
    </citation>
    <scope>NUCLEOTIDE SEQUENCE [LARGE SCALE GENOMIC DNA]</scope>
    <source>
        <strain evidence="5 6">CTTW</strain>
    </source>
</reference>
<feature type="binding site" evidence="3">
    <location>
        <begin position="23"/>
        <end position="28"/>
    </location>
    <ligand>
        <name>ATP</name>
        <dbReference type="ChEBI" id="CHEBI:30616"/>
    </ligand>
</feature>
<dbReference type="Proteomes" id="UP000515703">
    <property type="component" value="Chromosome"/>
</dbReference>
<protein>
    <recommendedName>
        <fullName evidence="3 4">Dephospho-CoA kinase</fullName>
        <ecNumber evidence="3 4">2.7.1.24</ecNumber>
    </recommendedName>
    <alternativeName>
        <fullName evidence="3">Dephosphocoenzyme A kinase</fullName>
    </alternativeName>
</protein>
<dbReference type="GO" id="GO:0015937">
    <property type="term" value="P:coenzyme A biosynthetic process"/>
    <property type="evidence" value="ECO:0007669"/>
    <property type="project" value="UniProtKB-UniRule"/>
</dbReference>
<evidence type="ECO:0000256" key="4">
    <source>
        <dbReference type="NCBIfam" id="TIGR00152"/>
    </source>
</evidence>
<sequence length="215" mass="24939">MKDLTGMKQNNEVMVIGLTGGIGSGKSEAARILVEDYNALLLNTDRIAHDFMEIGGISYKLIVEYFGEGILDEDRKIDRSRLGREVYQNSEKLRILNSFTHPYVMKYVRDRIEETKANASHSFVCVETALPKEAALQEFCDEIWYVTADREVREERLKNFRNFNKEKFDQVLLNQLTEEEYRQLSTHVLQNNDSLENLKDQIEELVQLLYGGYKG</sequence>
<keyword evidence="3" id="KW-0173">Coenzyme A biosynthesis</keyword>
<keyword evidence="2 3" id="KW-0067">ATP-binding</keyword>
<dbReference type="UniPathway" id="UPA00241">
    <property type="reaction ID" value="UER00356"/>
</dbReference>
<evidence type="ECO:0000313" key="6">
    <source>
        <dbReference type="Proteomes" id="UP000515703"/>
    </source>
</evidence>
<dbReference type="Pfam" id="PF01121">
    <property type="entry name" value="CoaE"/>
    <property type="match status" value="1"/>
</dbReference>
<dbReference type="PANTHER" id="PTHR10695">
    <property type="entry name" value="DEPHOSPHO-COA KINASE-RELATED"/>
    <property type="match status" value="1"/>
</dbReference>
<keyword evidence="6" id="KW-1185">Reference proteome</keyword>
<dbReference type="KEGG" id="acht:bsdcttw_31680"/>
<evidence type="ECO:0000313" key="5">
    <source>
        <dbReference type="EMBL" id="BCK00128.1"/>
    </source>
</evidence>
<proteinExistence type="inferred from homology"/>
<comment type="function">
    <text evidence="3">Catalyzes the phosphorylation of the 3'-hydroxyl group of dephosphocoenzyme A to form coenzyme A.</text>
</comment>
<dbReference type="EC" id="2.7.1.24" evidence="3 4"/>
<comment type="pathway">
    <text evidence="3">Cofactor biosynthesis; coenzyme A biosynthesis; CoA from (R)-pantothenate: step 5/5.</text>
</comment>
<comment type="similarity">
    <text evidence="3">Belongs to the CoaE family.</text>
</comment>
<dbReference type="NCBIfam" id="TIGR00152">
    <property type="entry name" value="dephospho-CoA kinase"/>
    <property type="match status" value="1"/>
</dbReference>
<keyword evidence="3" id="KW-0808">Transferase</keyword>
<dbReference type="PROSITE" id="PS51219">
    <property type="entry name" value="DPCK"/>
    <property type="match status" value="1"/>
</dbReference>
<keyword evidence="1 3" id="KW-0547">Nucleotide-binding</keyword>
<organism evidence="5 6">
    <name type="scientific">Anaerocolumna chitinilytica</name>
    <dbReference type="NCBI Taxonomy" id="1727145"/>
    <lineage>
        <taxon>Bacteria</taxon>
        <taxon>Bacillati</taxon>
        <taxon>Bacillota</taxon>
        <taxon>Clostridia</taxon>
        <taxon>Lachnospirales</taxon>
        <taxon>Lachnospiraceae</taxon>
        <taxon>Anaerocolumna</taxon>
    </lineage>
</organism>
<name>A0A7I8DR34_9FIRM</name>
<evidence type="ECO:0000256" key="1">
    <source>
        <dbReference type="ARBA" id="ARBA00022741"/>
    </source>
</evidence>
<dbReference type="GO" id="GO:0005737">
    <property type="term" value="C:cytoplasm"/>
    <property type="evidence" value="ECO:0007669"/>
    <property type="project" value="UniProtKB-SubCell"/>
</dbReference>
<dbReference type="InterPro" id="IPR027417">
    <property type="entry name" value="P-loop_NTPase"/>
</dbReference>
<dbReference type="GO" id="GO:0005524">
    <property type="term" value="F:ATP binding"/>
    <property type="evidence" value="ECO:0007669"/>
    <property type="project" value="UniProtKB-UniRule"/>
</dbReference>
<dbReference type="HAMAP" id="MF_00376">
    <property type="entry name" value="Dephospho_CoA_kinase"/>
    <property type="match status" value="1"/>
</dbReference>
<keyword evidence="3" id="KW-0963">Cytoplasm</keyword>
<gene>
    <name evidence="3 5" type="primary">coaE</name>
    <name evidence="5" type="ORF">bsdcttw_31680</name>
</gene>
<keyword evidence="3 5" id="KW-0418">Kinase</keyword>
<dbReference type="Gene3D" id="3.40.50.300">
    <property type="entry name" value="P-loop containing nucleotide triphosphate hydrolases"/>
    <property type="match status" value="1"/>
</dbReference>
<accession>A0A7I8DR34</accession>
<dbReference type="EMBL" id="AP023368">
    <property type="protein sequence ID" value="BCK00128.1"/>
    <property type="molecule type" value="Genomic_DNA"/>
</dbReference>
<dbReference type="AlphaFoldDB" id="A0A7I8DR34"/>
<dbReference type="InterPro" id="IPR001977">
    <property type="entry name" value="Depp_CoAkinase"/>
</dbReference>
<reference evidence="5 6" key="1">
    <citation type="submission" date="2020-08" db="EMBL/GenBank/DDBJ databases">
        <title>Draft genome sequencing of an Anaerocolumna strain isolated from anoxic soil subjected to BSD treatment.</title>
        <authorList>
            <person name="Uek A."/>
            <person name="Tonouchi A."/>
        </authorList>
    </citation>
    <scope>NUCLEOTIDE SEQUENCE [LARGE SCALE GENOMIC DNA]</scope>
    <source>
        <strain evidence="5 6">CTTW</strain>
    </source>
</reference>
<dbReference type="GO" id="GO:0004140">
    <property type="term" value="F:dephospho-CoA kinase activity"/>
    <property type="evidence" value="ECO:0007669"/>
    <property type="project" value="UniProtKB-UniRule"/>
</dbReference>
<evidence type="ECO:0000256" key="2">
    <source>
        <dbReference type="ARBA" id="ARBA00022840"/>
    </source>
</evidence>
<dbReference type="PANTHER" id="PTHR10695:SF46">
    <property type="entry name" value="BIFUNCTIONAL COENZYME A SYNTHASE-RELATED"/>
    <property type="match status" value="1"/>
</dbReference>
<dbReference type="RefSeq" id="WP_185255832.1">
    <property type="nucleotide sequence ID" value="NZ_AP023368.1"/>
</dbReference>
<comment type="catalytic activity">
    <reaction evidence="3">
        <text>3'-dephospho-CoA + ATP = ADP + CoA + H(+)</text>
        <dbReference type="Rhea" id="RHEA:18245"/>
        <dbReference type="ChEBI" id="CHEBI:15378"/>
        <dbReference type="ChEBI" id="CHEBI:30616"/>
        <dbReference type="ChEBI" id="CHEBI:57287"/>
        <dbReference type="ChEBI" id="CHEBI:57328"/>
        <dbReference type="ChEBI" id="CHEBI:456216"/>
        <dbReference type="EC" id="2.7.1.24"/>
    </reaction>
</comment>
<dbReference type="SUPFAM" id="SSF52540">
    <property type="entry name" value="P-loop containing nucleoside triphosphate hydrolases"/>
    <property type="match status" value="1"/>
</dbReference>
<comment type="subcellular location">
    <subcellularLocation>
        <location evidence="3">Cytoplasm</location>
    </subcellularLocation>
</comment>
<dbReference type="CDD" id="cd02022">
    <property type="entry name" value="DPCK"/>
    <property type="match status" value="1"/>
</dbReference>
<evidence type="ECO:0000256" key="3">
    <source>
        <dbReference type="HAMAP-Rule" id="MF_00376"/>
    </source>
</evidence>